<dbReference type="STRING" id="1287727.SAMN05443999_10890"/>
<dbReference type="RefSeq" id="WP_093037620.1">
    <property type="nucleotide sequence ID" value="NZ_FOAG01000008.1"/>
</dbReference>
<sequence length="426" mass="46903">MSFDPIVSPEEPPQDPRARKTRARRLPDLLALLRRRPAMDFETLMQRIQLPSLPVTDENMACTTHHDYGRLLARQDMWADLARRINYCDTARLHTPAGEPATLLLAGGARSDLLAAAQDALFDGTEPDPSGIDALEEIATDFPDNYACALVVALAHIDIGLAWRATVSPPAAATHEIRFLDHFRRAEEILAPFDPVDLDAPSLAAAQCALLAGRPQPRQRVAEDYAKLIDLDPDSPRHMRAFGEALLPARYGDYDMLDSEARRTAAHTGEIWGAGGYVWVYLDALARDPGAMTRLDADLFVDGLRDIVACKRDQHVINQLAAFCGIVMAAQSGKARPPAQVEATRQRIHACLDWLLENHLQELHPLIWSQTLLSPGLGPTLPSRRALIDKGRQTALRVIAHCFAEDIEDGNSIAFSSSGMYRLPAA</sequence>
<evidence type="ECO:0000313" key="2">
    <source>
        <dbReference type="EMBL" id="SEL80976.1"/>
    </source>
</evidence>
<protein>
    <submittedName>
        <fullName evidence="2">Uncharacterized protein</fullName>
    </submittedName>
</protein>
<feature type="region of interest" description="Disordered" evidence="1">
    <location>
        <begin position="1"/>
        <end position="23"/>
    </location>
</feature>
<dbReference type="AlphaFoldDB" id="A0A1H7T9P9"/>
<name>A0A1H7T9P9_9RHOB</name>
<accession>A0A1H7T9P9</accession>
<evidence type="ECO:0000256" key="1">
    <source>
        <dbReference type="SAM" id="MobiDB-lite"/>
    </source>
</evidence>
<dbReference type="OrthoDB" id="7734559at2"/>
<proteinExistence type="predicted"/>
<dbReference type="Proteomes" id="UP000199582">
    <property type="component" value="Unassembled WGS sequence"/>
</dbReference>
<keyword evidence="3" id="KW-1185">Reference proteome</keyword>
<gene>
    <name evidence="2" type="ORF">SAMN05443999_10890</name>
</gene>
<dbReference type="EMBL" id="FOAG01000008">
    <property type="protein sequence ID" value="SEL80976.1"/>
    <property type="molecule type" value="Genomic_DNA"/>
</dbReference>
<evidence type="ECO:0000313" key="3">
    <source>
        <dbReference type="Proteomes" id="UP000199582"/>
    </source>
</evidence>
<organism evidence="2 3">
    <name type="scientific">Roseovarius azorensis</name>
    <dbReference type="NCBI Taxonomy" id="1287727"/>
    <lineage>
        <taxon>Bacteria</taxon>
        <taxon>Pseudomonadati</taxon>
        <taxon>Pseudomonadota</taxon>
        <taxon>Alphaproteobacteria</taxon>
        <taxon>Rhodobacterales</taxon>
        <taxon>Roseobacteraceae</taxon>
        <taxon>Roseovarius</taxon>
    </lineage>
</organism>
<reference evidence="2 3" key="1">
    <citation type="submission" date="2016-10" db="EMBL/GenBank/DDBJ databases">
        <authorList>
            <person name="de Groot N.N."/>
        </authorList>
    </citation>
    <scope>NUCLEOTIDE SEQUENCE [LARGE SCALE GENOMIC DNA]</scope>
    <source>
        <strain evidence="2 3">DSM 100674</strain>
    </source>
</reference>